<dbReference type="MEROPS" id="S33.001"/>
<dbReference type="AlphaFoldDB" id="F0EWM2"/>
<dbReference type="Proteomes" id="UP000004088">
    <property type="component" value="Unassembled WGS sequence"/>
</dbReference>
<evidence type="ECO:0000256" key="7">
    <source>
        <dbReference type="ARBA" id="ARBA00022490"/>
    </source>
</evidence>
<keyword evidence="6 11" id="KW-0031">Aminopeptidase</keyword>
<keyword evidence="8 11" id="KW-0645">Protease</keyword>
<proteinExistence type="inferred from homology"/>
<dbReference type="PANTHER" id="PTHR43722">
    <property type="entry name" value="PROLINE IMINOPEPTIDASE"/>
    <property type="match status" value="1"/>
</dbReference>
<evidence type="ECO:0000256" key="2">
    <source>
        <dbReference type="ARBA" id="ARBA00004496"/>
    </source>
</evidence>
<feature type="active site" description="Nucleophile" evidence="12">
    <location>
        <position position="107"/>
    </location>
</feature>
<dbReference type="HOGENOM" id="CLU_043739_2_2_4"/>
<sequence length="314" mass="35880">MYQIQEPYQSGHLAVSPIHQIYYEVSGNPQGKPVIFLHGGPGGGCSPLHRGFFNPERYQIVLIDQRGAGRSLPYACIEENTTWDLVDDIERIREFLGIEQWLVFGGSWGSTLALAYAQTYPHRVTELILRGIFLGRQQEYDWICRFGANAVFPEYWPEFQDFVPEGQRHDLVAAYRHLMRPDNPNREEMLAAASAWAKWESHIIHLAHNQEAVDEYNDGEAALAIARIENHYFTHRCWLDNERALLQNMDKIRHIPTIIVQGRYDMCTPVQAAFDLKQAFPEAELRIVQAGHSAFEPAIAQALLDATEQFSESA</sequence>
<evidence type="ECO:0000256" key="11">
    <source>
        <dbReference type="PIRNR" id="PIRNR006431"/>
    </source>
</evidence>
<evidence type="ECO:0000256" key="9">
    <source>
        <dbReference type="ARBA" id="ARBA00022801"/>
    </source>
</evidence>
<evidence type="ECO:0000259" key="14">
    <source>
        <dbReference type="Pfam" id="PF00561"/>
    </source>
</evidence>
<evidence type="ECO:0000256" key="6">
    <source>
        <dbReference type="ARBA" id="ARBA00022438"/>
    </source>
</evidence>
<dbReference type="SUPFAM" id="SSF53474">
    <property type="entry name" value="alpha/beta-Hydrolases"/>
    <property type="match status" value="1"/>
</dbReference>
<evidence type="ECO:0000256" key="3">
    <source>
        <dbReference type="ARBA" id="ARBA00010088"/>
    </source>
</evidence>
<evidence type="ECO:0000313" key="15">
    <source>
        <dbReference type="EMBL" id="EGC18103.1"/>
    </source>
</evidence>
<feature type="active site" description="Proton donor" evidence="12">
    <location>
        <position position="292"/>
    </location>
</feature>
<evidence type="ECO:0000256" key="12">
    <source>
        <dbReference type="PIRSR" id="PIRSR006431-1"/>
    </source>
</evidence>
<evidence type="ECO:0000256" key="1">
    <source>
        <dbReference type="ARBA" id="ARBA00001585"/>
    </source>
</evidence>
<reference evidence="15 16" key="1">
    <citation type="submission" date="2011-01" db="EMBL/GenBank/DDBJ databases">
        <authorList>
            <person name="Muzny D."/>
            <person name="Qin X."/>
            <person name="Deng J."/>
            <person name="Jiang H."/>
            <person name="Liu Y."/>
            <person name="Qu J."/>
            <person name="Song X.-Z."/>
            <person name="Zhang L."/>
            <person name="Thornton R."/>
            <person name="Coyle M."/>
            <person name="Francisco L."/>
            <person name="Jackson L."/>
            <person name="Javaid M."/>
            <person name="Korchina V."/>
            <person name="Kovar C."/>
            <person name="Mata R."/>
            <person name="Mathew T."/>
            <person name="Ngo R."/>
            <person name="Nguyen L."/>
            <person name="Nguyen N."/>
            <person name="Okwuonu G."/>
            <person name="Ongeri F."/>
            <person name="Pham C."/>
            <person name="Simmons D."/>
            <person name="Wilczek-Boney K."/>
            <person name="Hale W."/>
            <person name="Jakkamsetti A."/>
            <person name="Pham P."/>
            <person name="Ruth R."/>
            <person name="San Lucas F."/>
            <person name="Warren J."/>
            <person name="Zhang J."/>
            <person name="Zhao Z."/>
            <person name="Zhou C."/>
            <person name="Zhu D."/>
            <person name="Lee S."/>
            <person name="Bess C."/>
            <person name="Blankenburg K."/>
            <person name="Forbes L."/>
            <person name="Fu Q."/>
            <person name="Gubbala S."/>
            <person name="Hirani K."/>
            <person name="Jayaseelan J.C."/>
            <person name="Lara F."/>
            <person name="Munidasa M."/>
            <person name="Palculict T."/>
            <person name="Patil S."/>
            <person name="Pu L.-L."/>
            <person name="Saada N."/>
            <person name="Tang L."/>
            <person name="Weissenberger G."/>
            <person name="Zhu Y."/>
            <person name="Hemphill L."/>
            <person name="Shang Y."/>
            <person name="Youmans B."/>
            <person name="Ayvaz T."/>
            <person name="Ross M."/>
            <person name="Santibanez J."/>
            <person name="Aqrawi P."/>
            <person name="Gross S."/>
            <person name="Joshi V."/>
            <person name="Fowler G."/>
            <person name="Nazareth L."/>
            <person name="Reid J."/>
            <person name="Worley K."/>
            <person name="Petrosino J."/>
            <person name="Highlander S."/>
            <person name="Gibbs R."/>
        </authorList>
    </citation>
    <scope>NUCLEOTIDE SEQUENCE [LARGE SCALE GENOMIC DNA]</scope>
    <source>
        <strain evidence="15 16">ATCC 33394</strain>
    </source>
</reference>
<dbReference type="PRINTS" id="PR00793">
    <property type="entry name" value="PROAMNOPTASE"/>
</dbReference>
<keyword evidence="16" id="KW-1185">Reference proteome</keyword>
<feature type="active site" evidence="12">
    <location>
        <position position="265"/>
    </location>
</feature>
<evidence type="ECO:0000256" key="13">
    <source>
        <dbReference type="RuleBase" id="RU003421"/>
    </source>
</evidence>
<comment type="subcellular location">
    <subcellularLocation>
        <location evidence="2 11">Cytoplasm</location>
    </subcellularLocation>
</comment>
<evidence type="ECO:0000256" key="10">
    <source>
        <dbReference type="ARBA" id="ARBA00029605"/>
    </source>
</evidence>
<comment type="similarity">
    <text evidence="3 11 13">Belongs to the peptidase S33 family.</text>
</comment>
<protein>
    <recommendedName>
        <fullName evidence="5 11">Proline iminopeptidase</fullName>
        <shortName evidence="11">PIP</shortName>
        <ecNumber evidence="4 11">3.4.11.5</ecNumber>
    </recommendedName>
    <alternativeName>
        <fullName evidence="10 11">Prolyl aminopeptidase</fullName>
    </alternativeName>
</protein>
<dbReference type="NCBIfam" id="TIGR01249">
    <property type="entry name" value="pro_imino_pep_1"/>
    <property type="match status" value="1"/>
</dbReference>
<dbReference type="EMBL" id="AEWV01000006">
    <property type="protein sequence ID" value="EGC18103.1"/>
    <property type="molecule type" value="Genomic_DNA"/>
</dbReference>
<feature type="domain" description="AB hydrolase-1" evidence="14">
    <location>
        <begin position="32"/>
        <end position="296"/>
    </location>
</feature>
<dbReference type="EC" id="3.4.11.5" evidence="4 11"/>
<dbReference type="PRINTS" id="PR00111">
    <property type="entry name" value="ABHYDROLASE"/>
</dbReference>
<comment type="catalytic activity">
    <reaction evidence="1 11 13">
        <text>Release of N-terminal proline from a peptide.</text>
        <dbReference type="EC" id="3.4.11.5"/>
    </reaction>
</comment>
<keyword evidence="9 11" id="KW-0378">Hydrolase</keyword>
<organism evidence="15 16">
    <name type="scientific">Kingella denitrificans ATCC 33394</name>
    <dbReference type="NCBI Taxonomy" id="888741"/>
    <lineage>
        <taxon>Bacteria</taxon>
        <taxon>Pseudomonadati</taxon>
        <taxon>Pseudomonadota</taxon>
        <taxon>Betaproteobacteria</taxon>
        <taxon>Neisseriales</taxon>
        <taxon>Neisseriaceae</taxon>
        <taxon>Kingella</taxon>
    </lineage>
</organism>
<dbReference type="Pfam" id="PF00561">
    <property type="entry name" value="Abhydrolase_1"/>
    <property type="match status" value="1"/>
</dbReference>
<evidence type="ECO:0000256" key="8">
    <source>
        <dbReference type="ARBA" id="ARBA00022670"/>
    </source>
</evidence>
<gene>
    <name evidence="15" type="primary">pip</name>
    <name evidence="15" type="ORF">HMPREF9098_0252</name>
</gene>
<dbReference type="Gene3D" id="3.40.50.1820">
    <property type="entry name" value="alpha/beta hydrolase"/>
    <property type="match status" value="1"/>
</dbReference>
<accession>F0EWM2</accession>
<dbReference type="GO" id="GO:0005737">
    <property type="term" value="C:cytoplasm"/>
    <property type="evidence" value="ECO:0007669"/>
    <property type="project" value="UniProtKB-SubCell"/>
</dbReference>
<dbReference type="PIRSF" id="PIRSF006431">
    <property type="entry name" value="Pept_S33"/>
    <property type="match status" value="1"/>
</dbReference>
<dbReference type="InterPro" id="IPR029058">
    <property type="entry name" value="AB_hydrolase_fold"/>
</dbReference>
<dbReference type="InterPro" id="IPR002410">
    <property type="entry name" value="Peptidase_S33"/>
</dbReference>
<dbReference type="RefSeq" id="WP_003781143.1">
    <property type="nucleotide sequence ID" value="NZ_GL870929.1"/>
</dbReference>
<name>F0EWM2_9NEIS</name>
<dbReference type="PANTHER" id="PTHR43722:SF1">
    <property type="entry name" value="PROLINE IMINOPEPTIDASE"/>
    <property type="match status" value="1"/>
</dbReference>
<evidence type="ECO:0000256" key="5">
    <source>
        <dbReference type="ARBA" id="ARBA00021843"/>
    </source>
</evidence>
<dbReference type="GO" id="GO:0004177">
    <property type="term" value="F:aminopeptidase activity"/>
    <property type="evidence" value="ECO:0007669"/>
    <property type="project" value="UniProtKB-UniRule"/>
</dbReference>
<evidence type="ECO:0000256" key="4">
    <source>
        <dbReference type="ARBA" id="ARBA00012568"/>
    </source>
</evidence>
<dbReference type="GO" id="GO:0006508">
    <property type="term" value="P:proteolysis"/>
    <property type="evidence" value="ECO:0007669"/>
    <property type="project" value="UniProtKB-KW"/>
</dbReference>
<evidence type="ECO:0000313" key="16">
    <source>
        <dbReference type="Proteomes" id="UP000004088"/>
    </source>
</evidence>
<dbReference type="InterPro" id="IPR000073">
    <property type="entry name" value="AB_hydrolase_1"/>
</dbReference>
<keyword evidence="7 11" id="KW-0963">Cytoplasm</keyword>
<dbReference type="InterPro" id="IPR005944">
    <property type="entry name" value="Pro_iminopeptidase"/>
</dbReference>
<comment type="caution">
    <text evidence="15">The sequence shown here is derived from an EMBL/GenBank/DDBJ whole genome shotgun (WGS) entry which is preliminary data.</text>
</comment>
<dbReference type="STRING" id="888741.HMPREF9098_0252"/>